<keyword evidence="4" id="KW-0274">FAD</keyword>
<reference evidence="8" key="1">
    <citation type="journal article" date="2016" name="Genome Announc.">
        <title>Draft genome sequences of fungus Aspergillus calidoustus.</title>
        <authorList>
            <person name="Horn F."/>
            <person name="Linde J."/>
            <person name="Mattern D.J."/>
            <person name="Walther G."/>
            <person name="Guthke R."/>
            <person name="Scherlach K."/>
            <person name="Martin K."/>
            <person name="Brakhage A.A."/>
            <person name="Petzke L."/>
            <person name="Valiante V."/>
        </authorList>
    </citation>
    <scope>NUCLEOTIDE SEQUENCE [LARGE SCALE GENOMIC DNA]</scope>
    <source>
        <strain evidence="8">SF006504</strain>
    </source>
</reference>
<sequence length="372" mass="40340">MRFMDVSLALELQRELKGTRAEISYVGSESYHEDIKSWSETCEKEAGAIVNVTSADEVSKTINFARNHHIEFVAKAAGHSTSSESATRGGIVISLHRMRDVIVDPASKTVRVQGGATWEDVNKATAEHGLAVVGATASHTGVGGSTLGGGFGWLTGQYGLIVDNLVEATVVLADGSILAVSEHWHKDLFWAIRGAGQAFGVVTELVFRAHDLPHKVFGGLLYYSTDKLAQIVKFANQFHAQQDERSGFFFGFQAPSPVEETMVMALLFYNGPIEKATAFFAPLLSLPSTLGKVDMISYTEMNHLANIDPTPASRKWIGGTEIHSPLDTKLAHEIWTEFNQVMLESPGMGNSVLVFELLPYAKVASLPVDATS</sequence>
<evidence type="ECO:0000313" key="8">
    <source>
        <dbReference type="Proteomes" id="UP000054771"/>
    </source>
</evidence>
<evidence type="ECO:0000256" key="1">
    <source>
        <dbReference type="ARBA" id="ARBA00001974"/>
    </source>
</evidence>
<dbReference type="InterPro" id="IPR050416">
    <property type="entry name" value="FAD-linked_Oxidoreductase"/>
</dbReference>
<dbReference type="InterPro" id="IPR016166">
    <property type="entry name" value="FAD-bd_PCMH"/>
</dbReference>
<dbReference type="OrthoDB" id="415825at2759"/>
<evidence type="ECO:0000313" key="7">
    <source>
        <dbReference type="EMBL" id="CEL08997.1"/>
    </source>
</evidence>
<evidence type="ECO:0000256" key="5">
    <source>
        <dbReference type="ARBA" id="ARBA00023002"/>
    </source>
</evidence>
<dbReference type="SUPFAM" id="SSF56176">
    <property type="entry name" value="FAD-binding/transporter-associated domain-like"/>
    <property type="match status" value="1"/>
</dbReference>
<dbReference type="Gene3D" id="3.30.43.10">
    <property type="entry name" value="Uridine Diphospho-n-acetylenolpyruvylglucosamine Reductase, domain 2"/>
    <property type="match status" value="1"/>
</dbReference>
<dbReference type="Pfam" id="PF01565">
    <property type="entry name" value="FAD_binding_4"/>
    <property type="match status" value="1"/>
</dbReference>
<comment type="cofactor">
    <cofactor evidence="1">
        <name>FAD</name>
        <dbReference type="ChEBI" id="CHEBI:57692"/>
    </cofactor>
</comment>
<protein>
    <recommendedName>
        <fullName evidence="6">FAD-binding PCMH-type domain-containing protein</fullName>
    </recommendedName>
</protein>
<dbReference type="GO" id="GO:0016491">
    <property type="term" value="F:oxidoreductase activity"/>
    <property type="evidence" value="ECO:0007669"/>
    <property type="project" value="UniProtKB-KW"/>
</dbReference>
<dbReference type="Proteomes" id="UP000054771">
    <property type="component" value="Unassembled WGS sequence"/>
</dbReference>
<dbReference type="GO" id="GO:0071949">
    <property type="term" value="F:FAD binding"/>
    <property type="evidence" value="ECO:0007669"/>
    <property type="project" value="InterPro"/>
</dbReference>
<accession>A0A0U4ZH56</accession>
<name>A0A0U4ZH56_ASPCI</name>
<keyword evidence="3" id="KW-0285">Flavoprotein</keyword>
<evidence type="ECO:0000259" key="6">
    <source>
        <dbReference type="PROSITE" id="PS51387"/>
    </source>
</evidence>
<dbReference type="InterPro" id="IPR016169">
    <property type="entry name" value="FAD-bd_PCMH_sub2"/>
</dbReference>
<evidence type="ECO:0000256" key="4">
    <source>
        <dbReference type="ARBA" id="ARBA00022827"/>
    </source>
</evidence>
<dbReference type="STRING" id="454130.A0A0U4ZH56"/>
<proteinExistence type="inferred from homology"/>
<dbReference type="EMBL" id="CDMC01000013">
    <property type="protein sequence ID" value="CEL08997.1"/>
    <property type="molecule type" value="Genomic_DNA"/>
</dbReference>
<dbReference type="PROSITE" id="PS51387">
    <property type="entry name" value="FAD_PCMH"/>
    <property type="match status" value="1"/>
</dbReference>
<comment type="similarity">
    <text evidence="2">Belongs to the oxygen-dependent FAD-linked oxidoreductase family.</text>
</comment>
<evidence type="ECO:0000256" key="3">
    <source>
        <dbReference type="ARBA" id="ARBA00022630"/>
    </source>
</evidence>
<dbReference type="PANTHER" id="PTHR42973">
    <property type="entry name" value="BINDING OXIDOREDUCTASE, PUTATIVE (AFU_ORTHOLOGUE AFUA_1G17690)-RELATED"/>
    <property type="match status" value="1"/>
</dbReference>
<dbReference type="PANTHER" id="PTHR42973:SF39">
    <property type="entry name" value="FAD-BINDING PCMH-TYPE DOMAIN-CONTAINING PROTEIN"/>
    <property type="match status" value="1"/>
</dbReference>
<dbReference type="InterPro" id="IPR006094">
    <property type="entry name" value="Oxid_FAD_bind_N"/>
</dbReference>
<dbReference type="InterPro" id="IPR036318">
    <property type="entry name" value="FAD-bd_PCMH-like_sf"/>
</dbReference>
<keyword evidence="5" id="KW-0560">Oxidoreductase</keyword>
<evidence type="ECO:0000256" key="2">
    <source>
        <dbReference type="ARBA" id="ARBA00005466"/>
    </source>
</evidence>
<organism evidence="7 8">
    <name type="scientific">Aspergillus calidoustus</name>
    <dbReference type="NCBI Taxonomy" id="454130"/>
    <lineage>
        <taxon>Eukaryota</taxon>
        <taxon>Fungi</taxon>
        <taxon>Dikarya</taxon>
        <taxon>Ascomycota</taxon>
        <taxon>Pezizomycotina</taxon>
        <taxon>Eurotiomycetes</taxon>
        <taxon>Eurotiomycetidae</taxon>
        <taxon>Eurotiales</taxon>
        <taxon>Aspergillaceae</taxon>
        <taxon>Aspergillus</taxon>
        <taxon>Aspergillus subgen. Nidulantes</taxon>
    </lineage>
</organism>
<feature type="domain" description="FAD-binding PCMH-type" evidence="6">
    <location>
        <begin position="42"/>
        <end position="212"/>
    </location>
</feature>
<dbReference type="Gene3D" id="3.40.462.20">
    <property type="match status" value="1"/>
</dbReference>
<dbReference type="OMA" id="MNHLANI"/>
<keyword evidence="8" id="KW-1185">Reference proteome</keyword>
<dbReference type="Gene3D" id="3.30.465.10">
    <property type="match status" value="1"/>
</dbReference>
<dbReference type="InterPro" id="IPR016167">
    <property type="entry name" value="FAD-bd_PCMH_sub1"/>
</dbReference>
<dbReference type="AlphaFoldDB" id="A0A0U4ZH56"/>
<gene>
    <name evidence="7" type="ORF">ASPCAL12141</name>
</gene>